<name>A0A6B3SWX4_9BURK</name>
<dbReference type="GO" id="GO:0015074">
    <property type="term" value="P:DNA integration"/>
    <property type="evidence" value="ECO:0007669"/>
    <property type="project" value="UniProtKB-KW"/>
</dbReference>
<dbReference type="Pfam" id="PF12482">
    <property type="entry name" value="DUF3701"/>
    <property type="match status" value="1"/>
</dbReference>
<dbReference type="InterPro" id="IPR022169">
    <property type="entry name" value="DUF3701"/>
</dbReference>
<dbReference type="PROSITE" id="PS51900">
    <property type="entry name" value="CB"/>
    <property type="match status" value="1"/>
</dbReference>
<keyword evidence="1" id="KW-0229">DNA integration</keyword>
<dbReference type="InterPro" id="IPR044068">
    <property type="entry name" value="CB"/>
</dbReference>
<evidence type="ECO:0000259" key="4">
    <source>
        <dbReference type="PROSITE" id="PS51900"/>
    </source>
</evidence>
<keyword evidence="2 3" id="KW-0238">DNA-binding</keyword>
<feature type="domain" description="Core-binding (CB)" evidence="4">
    <location>
        <begin position="282"/>
        <end position="399"/>
    </location>
</feature>
<dbReference type="EMBL" id="JAAIVB010000078">
    <property type="protein sequence ID" value="NEX63995.1"/>
    <property type="molecule type" value="Genomic_DNA"/>
</dbReference>
<evidence type="ECO:0000256" key="1">
    <source>
        <dbReference type="ARBA" id="ARBA00022908"/>
    </source>
</evidence>
<reference evidence="5 6" key="1">
    <citation type="submission" date="2020-02" db="EMBL/GenBank/DDBJ databases">
        <authorList>
            <person name="Kim M.K."/>
        </authorList>
    </citation>
    <scope>NUCLEOTIDE SEQUENCE [LARGE SCALE GENOMIC DNA]</scope>
    <source>
        <strain evidence="5 6">17J57-3</strain>
    </source>
</reference>
<accession>A0A6B3SWX4</accession>
<proteinExistence type="predicted"/>
<dbReference type="RefSeq" id="WP_163967923.1">
    <property type="nucleotide sequence ID" value="NZ_JAAIVB010000078.1"/>
</dbReference>
<evidence type="ECO:0000256" key="3">
    <source>
        <dbReference type="PROSITE-ProRule" id="PRU01248"/>
    </source>
</evidence>
<sequence>MNNGTVLIRLGPNHFAFMRGYLEGLPLETLAERYLDAATDGQSGSRIAKASLKWIREQLNVAARRVGAHSAARVIFIDRDRFRLPPRKEALTLEEFREIRDPHELFSEAELIDLFHEEHGGHVQVDRRIARNDRLRRKQMEILQLLERALVSPPAMNDAVEGWLDPALSRRLQTAGIHSIKDLVDLINIRGARWWTKVPRFGAKAAAQVVTWLKTDTVGSALGIHGVQAQALMKPTQLRLTDKAMLRQREFGMVGLEYLRIPASLDGRDRRNRGQECALGEVSDLRAVELWLLDKAPDGNTWRSYRREAERFLLWMLLERGRSLSDATWEDVNEYNEFLRQVGRDGEILKGFRIAGQAWCAPRGTRRWSASWRPFEGALSESSRRQAMVILGVLGDWLVLKGYWAQNVFRAGAMVALAQQPNPSGLSTEHIALVLLYVEANLVGTQQVRARWLLLLGLLGLKAGDIALGEIVAREDSIAEGAFRLVVAMPDQGSKVVLLPRHAIPMLDDYALAVHGEFGKALTTRMPLMFRLQASTSLPETSRQKISLAGVSYLIKSLFEDTAEWLEVSVRSRIEPIKFDSTRGEEFCRHLRSANLHSFSRWRKSVGSSEKIWEAIEALYGAGGQNGF</sequence>
<dbReference type="AlphaFoldDB" id="A0A6B3SWX4"/>
<comment type="caution">
    <text evidence="5">The sequence shown here is derived from an EMBL/GenBank/DDBJ whole genome shotgun (WGS) entry which is preliminary data.</text>
</comment>
<dbReference type="Proteomes" id="UP000482155">
    <property type="component" value="Unassembled WGS sequence"/>
</dbReference>
<organism evidence="5 6">
    <name type="scientific">Noviherbaspirillum galbum</name>
    <dbReference type="NCBI Taxonomy" id="2709383"/>
    <lineage>
        <taxon>Bacteria</taxon>
        <taxon>Pseudomonadati</taxon>
        <taxon>Pseudomonadota</taxon>
        <taxon>Betaproteobacteria</taxon>
        <taxon>Burkholderiales</taxon>
        <taxon>Oxalobacteraceae</taxon>
        <taxon>Noviherbaspirillum</taxon>
    </lineage>
</organism>
<evidence type="ECO:0000313" key="5">
    <source>
        <dbReference type="EMBL" id="NEX63995.1"/>
    </source>
</evidence>
<evidence type="ECO:0000256" key="2">
    <source>
        <dbReference type="ARBA" id="ARBA00023125"/>
    </source>
</evidence>
<gene>
    <name evidence="5" type="ORF">G3574_23175</name>
</gene>
<keyword evidence="6" id="KW-1185">Reference proteome</keyword>
<dbReference type="Gene3D" id="1.10.150.130">
    <property type="match status" value="1"/>
</dbReference>
<dbReference type="InterPro" id="IPR010998">
    <property type="entry name" value="Integrase_recombinase_N"/>
</dbReference>
<protein>
    <recommendedName>
        <fullName evidence="4">Core-binding (CB) domain-containing protein</fullName>
    </recommendedName>
</protein>
<evidence type="ECO:0000313" key="6">
    <source>
        <dbReference type="Proteomes" id="UP000482155"/>
    </source>
</evidence>
<dbReference type="GO" id="GO:0003677">
    <property type="term" value="F:DNA binding"/>
    <property type="evidence" value="ECO:0007669"/>
    <property type="project" value="UniProtKB-UniRule"/>
</dbReference>